<name>A0A8T0NBW6_PANVG</name>
<dbReference type="EMBL" id="CM029053">
    <property type="protein sequence ID" value="KAG2546365.1"/>
    <property type="molecule type" value="Genomic_DNA"/>
</dbReference>
<organism evidence="3 4">
    <name type="scientific">Panicum virgatum</name>
    <name type="common">Blackwell switchgrass</name>
    <dbReference type="NCBI Taxonomy" id="38727"/>
    <lineage>
        <taxon>Eukaryota</taxon>
        <taxon>Viridiplantae</taxon>
        <taxon>Streptophyta</taxon>
        <taxon>Embryophyta</taxon>
        <taxon>Tracheophyta</taxon>
        <taxon>Spermatophyta</taxon>
        <taxon>Magnoliopsida</taxon>
        <taxon>Liliopsida</taxon>
        <taxon>Poales</taxon>
        <taxon>Poaceae</taxon>
        <taxon>PACMAD clade</taxon>
        <taxon>Panicoideae</taxon>
        <taxon>Panicodae</taxon>
        <taxon>Paniceae</taxon>
        <taxon>Panicinae</taxon>
        <taxon>Panicum</taxon>
        <taxon>Panicum sect. Hiantes</taxon>
    </lineage>
</organism>
<feature type="compositionally biased region" description="Low complexity" evidence="1">
    <location>
        <begin position="24"/>
        <end position="37"/>
    </location>
</feature>
<evidence type="ECO:0000313" key="3">
    <source>
        <dbReference type="EMBL" id="KAG2546365.1"/>
    </source>
</evidence>
<feature type="signal peptide" evidence="2">
    <location>
        <begin position="1"/>
        <end position="30"/>
    </location>
</feature>
<reference evidence="3" key="1">
    <citation type="submission" date="2020-05" db="EMBL/GenBank/DDBJ databases">
        <title>WGS assembly of Panicum virgatum.</title>
        <authorList>
            <person name="Lovell J.T."/>
            <person name="Jenkins J."/>
            <person name="Shu S."/>
            <person name="Juenger T.E."/>
            <person name="Schmutz J."/>
        </authorList>
    </citation>
    <scope>NUCLEOTIDE SEQUENCE</scope>
    <source>
        <strain evidence="3">AP13</strain>
    </source>
</reference>
<dbReference type="AlphaFoldDB" id="A0A8T0NBW6"/>
<keyword evidence="4" id="KW-1185">Reference proteome</keyword>
<comment type="caution">
    <text evidence="3">The sequence shown here is derived from an EMBL/GenBank/DDBJ whole genome shotgun (WGS) entry which is preliminary data.</text>
</comment>
<proteinExistence type="predicted"/>
<keyword evidence="2" id="KW-0732">Signal</keyword>
<feature type="region of interest" description="Disordered" evidence="1">
    <location>
        <begin position="24"/>
        <end position="59"/>
    </location>
</feature>
<evidence type="ECO:0000256" key="2">
    <source>
        <dbReference type="SAM" id="SignalP"/>
    </source>
</evidence>
<dbReference type="InterPro" id="IPR000318">
    <property type="entry name" value="Nase_comp1_CS"/>
</dbReference>
<dbReference type="PROSITE" id="PS00699">
    <property type="entry name" value="NITROGENASE_1_1"/>
    <property type="match status" value="1"/>
</dbReference>
<evidence type="ECO:0000256" key="1">
    <source>
        <dbReference type="SAM" id="MobiDB-lite"/>
    </source>
</evidence>
<protein>
    <submittedName>
        <fullName evidence="3">Uncharacterized protein</fullName>
    </submittedName>
</protein>
<gene>
    <name evidence="3" type="ORF">PVAP13_9KG028857</name>
</gene>
<evidence type="ECO:0000313" key="4">
    <source>
        <dbReference type="Proteomes" id="UP000823388"/>
    </source>
</evidence>
<dbReference type="Proteomes" id="UP000823388">
    <property type="component" value="Chromosome 9K"/>
</dbReference>
<accession>A0A8T0NBW6</accession>
<feature type="chain" id="PRO_5035865205" evidence="2">
    <location>
        <begin position="31"/>
        <end position="121"/>
    </location>
</feature>
<sequence length="121" mass="12451">MELSGCKALMLAALIVASSRLLHGPAGCSAASPGSPALRPLDDGGEEGEAKQPGDGEALPLLGRGTRACFPAGPVGRFHQAMLVVLLACGGGRVAVGRWQSRSSRHSPAWVRTTRVQVAVR</sequence>